<dbReference type="InterPro" id="IPR007231">
    <property type="entry name" value="Nucleoporin_int_Nup93/Nic96"/>
</dbReference>
<organism evidence="5">
    <name type="scientific">Spongospora subterranea</name>
    <dbReference type="NCBI Taxonomy" id="70186"/>
    <lineage>
        <taxon>Eukaryota</taxon>
        <taxon>Sar</taxon>
        <taxon>Rhizaria</taxon>
        <taxon>Endomyxa</taxon>
        <taxon>Phytomyxea</taxon>
        <taxon>Plasmodiophorida</taxon>
        <taxon>Plasmodiophoridae</taxon>
        <taxon>Spongospora</taxon>
    </lineage>
</organism>
<evidence type="ECO:0000256" key="3">
    <source>
        <dbReference type="ARBA" id="ARBA00023242"/>
    </source>
</evidence>
<sequence>SHGHLRGSARFYIALLSYWIIDSIRGRMAAMDYQQLLLENESLLAELPTTLQQRAGSQLLRNLPQLQAESSRFASRQTRQPAISGMGLAVAGADRFDLSKERRALDKIDLSAAYEDFEPTVDYNLEKYLDYQQSLLVNTLIEENNSKIAKTFRDNYNARIFQNWQVQKNRLLRNLTVDFVDTKPVQQLIATSISSATPGVPLVVPSPVSKEVKYSQALTDAFHRRGCCAELFAKAANDFNEQTCNKDTSIIELWKLTEEFAFASLQHRIVPVPYPDLLKASVHFLESQFRDWIVTNLGKSRIGGTPGISNHIRAFVKEILFKSRFPKFLKLDLVDDVPLWPQLFYCLRCGAIEEAVLLALTANRMFPDNAQIALISSCIGVDTLSPEQLEALSSDYNTFVRDGSDPFVVAVYNVVSRGAFETYDTMKYRQVQEYRNLFHRYITPSHTDYIWFLMGSLRHGDFHSNLSQFQLSIRTFEQHFSRNQSDPLLYFLVLLLSLQFPLAVTYLLSTAKFRVDAVHFSIALDELGLLLPRDTKEAESQIISANIEDIIGDYIMDSSELTLSLESSIYYLAIIAERHPDSFDRLFVKLLVGSAAPLDQIERVNRLVNKESGLAREVIPNDRIDGLCLSAAQIAQNDESYLVANQLYSIAEPQPQEQYARTLMRLIDRHLLDMSSKIRRIALERARPVLSNTEVNPRVRDALSILVQLAMFFNANHAVRFDEALELATFNTQTRTGFVPLHAQDTSGCLSQFDYANSVTFGVLGRIFPDLATMVMKIIFNKYEMIKERERDSNQHQAVASAVRDLYHQAQALHSFYLKLESQSLVSAYSESFRKLYHKISQ</sequence>
<evidence type="ECO:0000313" key="5">
    <source>
        <dbReference type="EMBL" id="CRZ09740.1"/>
    </source>
</evidence>
<accession>A0A0H5R6H4</accession>
<reference evidence="5" key="1">
    <citation type="submission" date="2015-04" db="EMBL/GenBank/DDBJ databases">
        <title>The genome sequence of the plant pathogenic Rhizarian Plasmodiophora brassicae reveals insights in its biotrophic life cycle and the origin of chitin synthesis.</title>
        <authorList>
            <person name="Schwelm A."/>
            <person name="Fogelqvist J."/>
            <person name="Knaust A."/>
            <person name="Julke S."/>
            <person name="Lilja T."/>
            <person name="Dhandapani V."/>
            <person name="Bonilla-Rosso G."/>
            <person name="Karlsson M."/>
            <person name="Shevchenko A."/>
            <person name="Choi S.R."/>
            <person name="Kim H.G."/>
            <person name="Park J.Y."/>
            <person name="Lim Y.P."/>
            <person name="Ludwig-Muller J."/>
            <person name="Dixelius C."/>
        </authorList>
    </citation>
    <scope>NUCLEOTIDE SEQUENCE</scope>
    <source>
        <tissue evidence="5">Potato root galls</tissue>
    </source>
</reference>
<keyword evidence="4" id="KW-0813">Transport</keyword>
<dbReference type="GO" id="GO:0016973">
    <property type="term" value="P:poly(A)+ mRNA export from nucleus"/>
    <property type="evidence" value="ECO:0007669"/>
    <property type="project" value="TreeGrafter"/>
</dbReference>
<dbReference type="GO" id="GO:0005643">
    <property type="term" value="C:nuclear pore"/>
    <property type="evidence" value="ECO:0007669"/>
    <property type="project" value="UniProtKB-SubCell"/>
</dbReference>
<name>A0A0H5R6H4_9EUKA</name>
<dbReference type="GO" id="GO:0017056">
    <property type="term" value="F:structural constituent of nuclear pore"/>
    <property type="evidence" value="ECO:0007669"/>
    <property type="project" value="InterPro"/>
</dbReference>
<evidence type="ECO:0000256" key="2">
    <source>
        <dbReference type="ARBA" id="ARBA00010186"/>
    </source>
</evidence>
<dbReference type="PANTHER" id="PTHR11225">
    <property type="entry name" value="NUCLEAR PORE COMPLEX PROTEIN NUP93 NUCLEOPORIN NUP93 DEAD EYE PROTEIN"/>
    <property type="match status" value="1"/>
</dbReference>
<proteinExistence type="inferred from homology"/>
<evidence type="ECO:0000256" key="1">
    <source>
        <dbReference type="ARBA" id="ARBA00004259"/>
    </source>
</evidence>
<keyword evidence="4" id="KW-0509">mRNA transport</keyword>
<dbReference type="AlphaFoldDB" id="A0A0H5R6H4"/>
<evidence type="ECO:0000256" key="4">
    <source>
        <dbReference type="RuleBase" id="RU364035"/>
    </source>
</evidence>
<keyword evidence="4" id="KW-0472">Membrane</keyword>
<keyword evidence="4" id="KW-0653">Protein transport</keyword>
<dbReference type="PANTHER" id="PTHR11225:SF4">
    <property type="entry name" value="NUCLEAR PORE COMPLEX PROTEIN NUP93"/>
    <property type="match status" value="1"/>
</dbReference>
<dbReference type="EMBL" id="HACM01009298">
    <property type="protein sequence ID" value="CRZ09740.1"/>
    <property type="molecule type" value="Transcribed_RNA"/>
</dbReference>
<protein>
    <recommendedName>
        <fullName evidence="4">Nuclear pore protein</fullName>
    </recommendedName>
</protein>
<comment type="similarity">
    <text evidence="2 4">Belongs to the nucleoporin interacting component (NIC) family.</text>
</comment>
<keyword evidence="4" id="KW-0811">Translocation</keyword>
<comment type="subcellular location">
    <subcellularLocation>
        <location evidence="1">Nucleus envelope</location>
    </subcellularLocation>
    <subcellularLocation>
        <location evidence="4">Nucleus</location>
        <location evidence="4">Nuclear pore complex</location>
    </subcellularLocation>
</comment>
<keyword evidence="3 4" id="KW-0539">Nucleus</keyword>
<dbReference type="GO" id="GO:0006606">
    <property type="term" value="P:protein import into nucleus"/>
    <property type="evidence" value="ECO:0007669"/>
    <property type="project" value="TreeGrafter"/>
</dbReference>
<feature type="non-terminal residue" evidence="5">
    <location>
        <position position="1"/>
    </location>
</feature>
<dbReference type="Pfam" id="PF04097">
    <property type="entry name" value="Nic96"/>
    <property type="match status" value="1"/>
</dbReference>
<keyword evidence="4" id="KW-0906">Nuclear pore complex</keyword>